<dbReference type="Proteomes" id="UP000242496">
    <property type="component" value="Unassembled WGS sequence"/>
</dbReference>
<evidence type="ECO:0000259" key="1">
    <source>
        <dbReference type="Pfam" id="PF04606"/>
    </source>
</evidence>
<protein>
    <submittedName>
        <fullName evidence="2">Ogr/Delta-like zinc finger</fullName>
    </submittedName>
</protein>
<evidence type="ECO:0000313" key="2">
    <source>
        <dbReference type="EMBL" id="SFU90695.1"/>
    </source>
</evidence>
<gene>
    <name evidence="2" type="ORF">SAMN05421784_1437</name>
</gene>
<dbReference type="AlphaFoldDB" id="A0A1I7JZY8"/>
<reference evidence="3" key="1">
    <citation type="submission" date="2016-10" db="EMBL/GenBank/DDBJ databases">
        <authorList>
            <person name="Varghese N."/>
            <person name="Submissions S."/>
        </authorList>
    </citation>
    <scope>NUCLEOTIDE SEQUENCE [LARGE SCALE GENOMIC DNA]</scope>
    <source>
        <strain evidence="3">DSM 18168</strain>
    </source>
</reference>
<dbReference type="STRING" id="351659.SAMN05421784_1437"/>
<sequence>MKVLKVYCPECDGQATIKKIKTEGLNNIPELYCCCNDIECGHTYVLTLSFSHSIRPSKLVQDPRNHVLKL</sequence>
<dbReference type="EMBL" id="FPBJ01000043">
    <property type="protein sequence ID" value="SFU90695.1"/>
    <property type="molecule type" value="Genomic_DNA"/>
</dbReference>
<name>A0A1I7JZY8_9GAMM</name>
<keyword evidence="3" id="KW-1185">Reference proteome</keyword>
<accession>A0A1I7JZY8</accession>
<dbReference type="InterPro" id="IPR007684">
    <property type="entry name" value="Znf_Ogr/Delta"/>
</dbReference>
<dbReference type="OrthoDB" id="6895359at2"/>
<evidence type="ECO:0000313" key="3">
    <source>
        <dbReference type="Proteomes" id="UP000242496"/>
    </source>
</evidence>
<organism evidence="2 3">
    <name type="scientific">Xenorhabdus koppenhoeferi</name>
    <dbReference type="NCBI Taxonomy" id="351659"/>
    <lineage>
        <taxon>Bacteria</taxon>
        <taxon>Pseudomonadati</taxon>
        <taxon>Pseudomonadota</taxon>
        <taxon>Gammaproteobacteria</taxon>
        <taxon>Enterobacterales</taxon>
        <taxon>Morganellaceae</taxon>
        <taxon>Xenorhabdus</taxon>
    </lineage>
</organism>
<proteinExistence type="predicted"/>
<dbReference type="Pfam" id="PF04606">
    <property type="entry name" value="Ogr_Delta"/>
    <property type="match status" value="1"/>
</dbReference>
<dbReference type="RefSeq" id="WP_092553597.1">
    <property type="nucleotide sequence ID" value="NZ_CAWRBG010000073.1"/>
</dbReference>
<feature type="domain" description="Zinc finger Ogr/Delta-type" evidence="1">
    <location>
        <begin position="8"/>
        <end position="54"/>
    </location>
</feature>